<dbReference type="CDD" id="cd00093">
    <property type="entry name" value="HTH_XRE"/>
    <property type="match status" value="1"/>
</dbReference>
<dbReference type="InterPro" id="IPR010982">
    <property type="entry name" value="Lambda_DNA-bd_dom_sf"/>
</dbReference>
<dbReference type="InterPro" id="IPR001387">
    <property type="entry name" value="Cro/C1-type_HTH"/>
</dbReference>
<protein>
    <submittedName>
        <fullName evidence="2">Transcriptional regulator with XRE-family HTH domain</fullName>
    </submittedName>
</protein>
<feature type="compositionally biased region" description="Basic and acidic residues" evidence="1">
    <location>
        <begin position="1"/>
        <end position="11"/>
    </location>
</feature>
<feature type="compositionally biased region" description="Low complexity" evidence="1">
    <location>
        <begin position="12"/>
        <end position="27"/>
    </location>
</feature>
<evidence type="ECO:0000313" key="2">
    <source>
        <dbReference type="EMBL" id="MBP2370026.1"/>
    </source>
</evidence>
<gene>
    <name evidence="2" type="ORF">JOF36_005722</name>
</gene>
<comment type="caution">
    <text evidence="2">The sequence shown here is derived from an EMBL/GenBank/DDBJ whole genome shotgun (WGS) entry which is preliminary data.</text>
</comment>
<reference evidence="2 3" key="1">
    <citation type="submission" date="2021-03" db="EMBL/GenBank/DDBJ databases">
        <title>Sequencing the genomes of 1000 actinobacteria strains.</title>
        <authorList>
            <person name="Klenk H.-P."/>
        </authorList>
    </citation>
    <scope>NUCLEOTIDE SEQUENCE [LARGE SCALE GENOMIC DNA]</scope>
    <source>
        <strain evidence="2 3">DSM 45256</strain>
    </source>
</reference>
<organism evidence="2 3">
    <name type="scientific">Pseudonocardia parietis</name>
    <dbReference type="NCBI Taxonomy" id="570936"/>
    <lineage>
        <taxon>Bacteria</taxon>
        <taxon>Bacillati</taxon>
        <taxon>Actinomycetota</taxon>
        <taxon>Actinomycetes</taxon>
        <taxon>Pseudonocardiales</taxon>
        <taxon>Pseudonocardiaceae</taxon>
        <taxon>Pseudonocardia</taxon>
    </lineage>
</organism>
<accession>A0ABS4W1H7</accession>
<name>A0ABS4W1H7_9PSEU</name>
<dbReference type="Proteomes" id="UP001519295">
    <property type="component" value="Unassembled WGS sequence"/>
</dbReference>
<evidence type="ECO:0000256" key="1">
    <source>
        <dbReference type="SAM" id="MobiDB-lite"/>
    </source>
</evidence>
<evidence type="ECO:0000313" key="3">
    <source>
        <dbReference type="Proteomes" id="UP001519295"/>
    </source>
</evidence>
<dbReference type="RefSeq" id="WP_210032915.1">
    <property type="nucleotide sequence ID" value="NZ_JAGINU010000001.1"/>
</dbReference>
<dbReference type="SUPFAM" id="SSF47413">
    <property type="entry name" value="lambda repressor-like DNA-binding domains"/>
    <property type="match status" value="1"/>
</dbReference>
<dbReference type="EMBL" id="JAGINU010000001">
    <property type="protein sequence ID" value="MBP2370026.1"/>
    <property type="molecule type" value="Genomic_DNA"/>
</dbReference>
<keyword evidence="3" id="KW-1185">Reference proteome</keyword>
<feature type="region of interest" description="Disordered" evidence="1">
    <location>
        <begin position="1"/>
        <end position="45"/>
    </location>
</feature>
<sequence>MDDRAGDRMPEDQLLGGQVLEGQVLGDRAPADQVPGDRAAANRARQREIYGEPLGERVRRLTIGLGITQTRLATALGLSPAMLSQLSGARRVKIGDPAVLGRMLALDRRVAQGPVPQAEVTALLDEIRAARTPWGPDAVCRCGAGDPAGAVRPRRLPRPHRAPVSAPTADDALRRVSAPARLVAAAAALAPSFPEIAEALRRAASRR</sequence>
<proteinExistence type="predicted"/>